<proteinExistence type="predicted"/>
<sequence length="541" mass="59852">MQKFDVLKSAQSELKENLADEVRTGNAERGVALREQSTVKGCTAATAILPLHRLNPFILGMPESHFHHLDCLRAVSGSRATAMKLTPSPTEFEDAAGENCGWLLATGPHDPTRRFLYIGAAKTERHLFGARAVTDVVFVEVCSENVDEKTRPSEREGTRTKRRRGSGGRSTGPTQRVVTMVVPGRLLLPAPSFSSKDGLRRVAGGAGRLFLLRRELYPAGQARENSFEEFKTRLLSTNGPGLSTGQLTERFHALHQREGQTNEQYAQEVAEVGRRAGVSERDLVARFARGITSKQAYLAMRLQEPQTLAEARKLVSKVVQAEEDFHQSRQSDTRNPKPEKTEVAQSIDALIHARRRTQRQPTGTQSGGHGNRRVLAMAGLQEGDAPFVNEKLNGTSWTESSMRVSVLLDTGSVVSVERHLSLSGIAPSEREPLKSEKGTILVVDGRRMCTSGVDVVPLQLGRCRGRVRREASFWSETGDRRGDERKCSENADEKARPNERERTSTEQRRTNWRGSGGRSAGPTRRVATLRTTSQSLKIFKN</sequence>
<accession>A0A0V0YL86</accession>
<organism evidence="3 4">
    <name type="scientific">Trichinella pseudospiralis</name>
    <name type="common">Parasitic roundworm</name>
    <dbReference type="NCBI Taxonomy" id="6337"/>
    <lineage>
        <taxon>Eukaryota</taxon>
        <taxon>Metazoa</taxon>
        <taxon>Ecdysozoa</taxon>
        <taxon>Nematoda</taxon>
        <taxon>Enoplea</taxon>
        <taxon>Dorylaimia</taxon>
        <taxon>Trichinellida</taxon>
        <taxon>Trichinellidae</taxon>
        <taxon>Trichinella</taxon>
    </lineage>
</organism>
<evidence type="ECO:0000313" key="4">
    <source>
        <dbReference type="Proteomes" id="UP000054815"/>
    </source>
</evidence>
<gene>
    <name evidence="3" type="ORF">T4E_3543</name>
</gene>
<feature type="domain" description="Retrotransposon gag" evidence="2">
    <location>
        <begin position="224"/>
        <end position="291"/>
    </location>
</feature>
<evidence type="ECO:0000259" key="2">
    <source>
        <dbReference type="Pfam" id="PF03732"/>
    </source>
</evidence>
<feature type="region of interest" description="Disordered" evidence="1">
    <location>
        <begin position="147"/>
        <end position="174"/>
    </location>
</feature>
<feature type="compositionally biased region" description="Basic and acidic residues" evidence="1">
    <location>
        <begin position="477"/>
        <end position="509"/>
    </location>
</feature>
<dbReference type="AlphaFoldDB" id="A0A0V0YL86"/>
<feature type="compositionally biased region" description="Basic and acidic residues" evidence="1">
    <location>
        <begin position="147"/>
        <end position="159"/>
    </location>
</feature>
<evidence type="ECO:0000313" key="3">
    <source>
        <dbReference type="EMBL" id="KRY01103.1"/>
    </source>
</evidence>
<feature type="compositionally biased region" description="Polar residues" evidence="1">
    <location>
        <begin position="529"/>
        <end position="541"/>
    </location>
</feature>
<dbReference type="Proteomes" id="UP000054815">
    <property type="component" value="Unassembled WGS sequence"/>
</dbReference>
<dbReference type="Pfam" id="PF03732">
    <property type="entry name" value="Retrotrans_gag"/>
    <property type="match status" value="1"/>
</dbReference>
<comment type="caution">
    <text evidence="3">The sequence shown here is derived from an EMBL/GenBank/DDBJ whole genome shotgun (WGS) entry which is preliminary data.</text>
</comment>
<evidence type="ECO:0000256" key="1">
    <source>
        <dbReference type="SAM" id="MobiDB-lite"/>
    </source>
</evidence>
<protein>
    <recommendedName>
        <fullName evidence="2">Retrotransposon gag domain-containing protein</fullName>
    </recommendedName>
</protein>
<feature type="region of interest" description="Disordered" evidence="1">
    <location>
        <begin position="476"/>
        <end position="541"/>
    </location>
</feature>
<dbReference type="InterPro" id="IPR005162">
    <property type="entry name" value="Retrotrans_gag_dom"/>
</dbReference>
<dbReference type="STRING" id="6337.A0A0V0YL86"/>
<name>A0A0V0YL86_TRIPS</name>
<reference evidence="3 4" key="1">
    <citation type="submission" date="2015-01" db="EMBL/GenBank/DDBJ databases">
        <title>Evolution of Trichinella species and genotypes.</title>
        <authorList>
            <person name="Korhonen P.K."/>
            <person name="Edoardo P."/>
            <person name="Giuseppe L.R."/>
            <person name="Gasser R.B."/>
        </authorList>
    </citation>
    <scope>NUCLEOTIDE SEQUENCE [LARGE SCALE GENOMIC DNA]</scope>
    <source>
        <strain evidence="3">ISS141</strain>
    </source>
</reference>
<dbReference type="EMBL" id="JYDU01000004">
    <property type="protein sequence ID" value="KRY01103.1"/>
    <property type="molecule type" value="Genomic_DNA"/>
</dbReference>